<proteinExistence type="predicted"/>
<name>A0A345MJZ7_BPBSP</name>
<dbReference type="Proteomes" id="UP000260425">
    <property type="component" value="Segment"/>
</dbReference>
<evidence type="ECO:0000313" key="2">
    <source>
        <dbReference type="Proteomes" id="UP000260425"/>
    </source>
</evidence>
<dbReference type="EMBL" id="MH606185">
    <property type="protein sequence ID" value="AXH71179.1"/>
    <property type="molecule type" value="Genomic_DNA"/>
</dbReference>
<organismHost>
    <name type="scientific">Bacillus subtilis</name>
    <dbReference type="NCBI Taxonomy" id="1423"/>
</organismHost>
<evidence type="ECO:0000313" key="1">
    <source>
        <dbReference type="EMBL" id="AXH71179.1"/>
    </source>
</evidence>
<gene>
    <name evidence="1" type="ORF">BSP38_137</name>
</gene>
<organism evidence="1 2">
    <name type="scientific">Bacillus phage BSP38</name>
    <dbReference type="NCBI Taxonomy" id="2283013"/>
    <lineage>
        <taxon>Viruses</taxon>
        <taxon>Duplodnaviria</taxon>
        <taxon>Heunggongvirae</taxon>
        <taxon>Uroviricota</taxon>
        <taxon>Caudoviricetes</taxon>
        <taxon>Herelleviridae</taxon>
        <taxon>Bastillevirinae</taxon>
        <taxon>Jeonjuvirus</taxon>
        <taxon>Jeonjuvirus BSP38</taxon>
    </lineage>
</organism>
<accession>A0A345MJZ7</accession>
<reference evidence="1 2" key="1">
    <citation type="submission" date="2018-07" db="EMBL/GenBank/DDBJ databases">
        <title>Complete nucleotide sequence of Bacillus phage BSP38.</title>
        <authorList>
            <person name="Ghosh K."/>
            <person name="Kim K.-P."/>
        </authorList>
    </citation>
    <scope>NUCLEOTIDE SEQUENCE [LARGE SCALE GENOMIC DNA]</scope>
</reference>
<sequence length="170" mass="20024">MVLDVKIDSLDFYLLKLIDENGEFQEYDLREELAVNEDNFEVEMIEQPAKYIYWSSILEKLKMFQESVELELEVVVARLDQQARDALKETATKPTKDMVDSYIKRQPEYEKAKKKEIYYNYVVGRIQRIVKSFEQRKDMLQSYGKQVLESKQYGQGAGSKLVNPQVPGQY</sequence>
<keyword evidence="2" id="KW-1185">Reference proteome</keyword>
<protein>
    <submittedName>
        <fullName evidence="1">Uncharacterized protein</fullName>
    </submittedName>
</protein>